<reference evidence="1 2" key="1">
    <citation type="submission" date="2013-01" db="EMBL/GenBank/DDBJ databases">
        <authorList>
            <person name="Bench S."/>
        </authorList>
    </citation>
    <scope>NUCLEOTIDE SEQUENCE [LARGE SCALE GENOMIC DNA]</scope>
    <source>
        <strain evidence="1 2">WH 0005</strain>
    </source>
</reference>
<dbReference type="AlphaFoldDB" id="T2IVC7"/>
<accession>T2IVC7</accession>
<dbReference type="EMBL" id="CAQL01000560">
    <property type="protein sequence ID" value="CCQ56130.1"/>
    <property type="molecule type" value="Genomic_DNA"/>
</dbReference>
<gene>
    <name evidence="1" type="ORF">CWATWH0005_3228</name>
</gene>
<proteinExistence type="predicted"/>
<sequence>MVAIAPCKCLPRASVSIFTLVPGLKELVDCVKSGFCDIN</sequence>
<protein>
    <submittedName>
        <fullName evidence="1">Uncharacterized protein</fullName>
    </submittedName>
</protein>
<name>T2IVC7_CROWT</name>
<organism evidence="1 2">
    <name type="scientific">Crocosphaera watsonii WH 0005</name>
    <dbReference type="NCBI Taxonomy" id="423472"/>
    <lineage>
        <taxon>Bacteria</taxon>
        <taxon>Bacillati</taxon>
        <taxon>Cyanobacteriota</taxon>
        <taxon>Cyanophyceae</taxon>
        <taxon>Oscillatoriophycideae</taxon>
        <taxon>Chroococcales</taxon>
        <taxon>Aphanothecaceae</taxon>
        <taxon>Crocosphaera</taxon>
    </lineage>
</organism>
<comment type="caution">
    <text evidence="1">The sequence shown here is derived from an EMBL/GenBank/DDBJ whole genome shotgun (WGS) entry which is preliminary data.</text>
</comment>
<evidence type="ECO:0000313" key="1">
    <source>
        <dbReference type="EMBL" id="CCQ56130.1"/>
    </source>
</evidence>
<evidence type="ECO:0000313" key="2">
    <source>
        <dbReference type="Proteomes" id="UP000017981"/>
    </source>
</evidence>
<dbReference type="Proteomes" id="UP000017981">
    <property type="component" value="Unassembled WGS sequence"/>
</dbReference>
<reference evidence="1 2" key="2">
    <citation type="submission" date="2013-09" db="EMBL/GenBank/DDBJ databases">
        <title>Whole genome comparison of six Crocosphaera watsonii strains with differing phenotypes.</title>
        <authorList>
            <person name="Bench S.R."/>
            <person name="Heller P."/>
            <person name="Frank I."/>
            <person name="Arciniega M."/>
            <person name="Shilova I.N."/>
            <person name="Zehr J.P."/>
        </authorList>
    </citation>
    <scope>NUCLEOTIDE SEQUENCE [LARGE SCALE GENOMIC DNA]</scope>
    <source>
        <strain evidence="1 2">WH 0005</strain>
    </source>
</reference>